<dbReference type="KEGG" id="erc:Ecym_1064"/>
<dbReference type="PANTHER" id="PTHR46009">
    <property type="entry name" value="VACUOLAR PROTEIN SORTING-ASSOCIATED PROTEIN VTA1 HOMOLOG"/>
    <property type="match status" value="1"/>
</dbReference>
<dbReference type="GeneID" id="11471330"/>
<dbReference type="GO" id="GO:0015031">
    <property type="term" value="P:protein transport"/>
    <property type="evidence" value="ECO:0007669"/>
    <property type="project" value="UniProtKB-KW"/>
</dbReference>
<dbReference type="OrthoDB" id="391137at2759"/>
<comment type="similarity">
    <text evidence="3">Belongs to the VTA1 family.</text>
</comment>
<gene>
    <name evidence="12" type="ordered locus">Ecym_1064</name>
</gene>
<evidence type="ECO:0008006" key="14">
    <source>
        <dbReference type="Google" id="ProtNLM"/>
    </source>
</evidence>
<dbReference type="HOGENOM" id="CLU_063501_0_0_1"/>
<evidence type="ECO:0000256" key="2">
    <source>
        <dbReference type="ARBA" id="ARBA00004496"/>
    </source>
</evidence>
<dbReference type="FunCoup" id="G8JMB3">
    <property type="interactions" value="458"/>
</dbReference>
<evidence type="ECO:0000259" key="11">
    <source>
        <dbReference type="Pfam" id="PF18097"/>
    </source>
</evidence>
<evidence type="ECO:0000256" key="9">
    <source>
        <dbReference type="SAM" id="MobiDB-lite"/>
    </source>
</evidence>
<evidence type="ECO:0000256" key="7">
    <source>
        <dbReference type="ARBA" id="ARBA00022927"/>
    </source>
</evidence>
<feature type="domain" description="Vta1/callose synthase N-terminal" evidence="10">
    <location>
        <begin position="10"/>
        <end position="156"/>
    </location>
</feature>
<dbReference type="GO" id="GO:0030674">
    <property type="term" value="F:protein-macromolecule adaptor activity"/>
    <property type="evidence" value="ECO:0007669"/>
    <property type="project" value="EnsemblFungi"/>
</dbReference>
<dbReference type="Pfam" id="PF18097">
    <property type="entry name" value="Vta1_C"/>
    <property type="match status" value="1"/>
</dbReference>
<dbReference type="InterPro" id="IPR044538">
    <property type="entry name" value="Vta1-like"/>
</dbReference>
<evidence type="ECO:0000256" key="5">
    <source>
        <dbReference type="ARBA" id="ARBA00022490"/>
    </source>
</evidence>
<dbReference type="Gene3D" id="1.25.40.270">
    <property type="entry name" value="Vacuolar protein sorting-associated protein vta1"/>
    <property type="match status" value="1"/>
</dbReference>
<feature type="compositionally biased region" description="Low complexity" evidence="9">
    <location>
        <begin position="187"/>
        <end position="201"/>
    </location>
</feature>
<dbReference type="PANTHER" id="PTHR46009:SF1">
    <property type="entry name" value="VACUOLAR PROTEIN SORTING-ASSOCIATED PROTEIN VTA1 HOMOLOG"/>
    <property type="match status" value="1"/>
</dbReference>
<evidence type="ECO:0000313" key="12">
    <source>
        <dbReference type="EMBL" id="AET37322.1"/>
    </source>
</evidence>
<evidence type="ECO:0000256" key="6">
    <source>
        <dbReference type="ARBA" id="ARBA00022753"/>
    </source>
</evidence>
<comment type="subcellular location">
    <subcellularLocation>
        <location evidence="2">Cytoplasm</location>
    </subcellularLocation>
    <subcellularLocation>
        <location evidence="1">Endosome membrane</location>
        <topology evidence="1">Peripheral membrane protein</topology>
    </subcellularLocation>
</comment>
<protein>
    <recommendedName>
        <fullName evidence="14">Vta1 C-terminal domain-containing protein</fullName>
    </recommendedName>
</protein>
<dbReference type="RefSeq" id="XP_003644139.1">
    <property type="nucleotide sequence ID" value="XM_003644091.1"/>
</dbReference>
<evidence type="ECO:0000256" key="8">
    <source>
        <dbReference type="ARBA" id="ARBA00023136"/>
    </source>
</evidence>
<dbReference type="InterPro" id="IPR039431">
    <property type="entry name" value="Vta1/CALS_N"/>
</dbReference>
<dbReference type="GO" id="GO:0032511">
    <property type="term" value="P:late endosome to vacuole transport via multivesicular body sorting pathway"/>
    <property type="evidence" value="ECO:0007669"/>
    <property type="project" value="EnsemblFungi"/>
</dbReference>
<dbReference type="Proteomes" id="UP000006790">
    <property type="component" value="Chromosome 1"/>
</dbReference>
<dbReference type="GO" id="GO:0005771">
    <property type="term" value="C:multivesicular body"/>
    <property type="evidence" value="ECO:0007669"/>
    <property type="project" value="EnsemblFungi"/>
</dbReference>
<evidence type="ECO:0000259" key="10">
    <source>
        <dbReference type="Pfam" id="PF04652"/>
    </source>
</evidence>
<dbReference type="AlphaFoldDB" id="G8JMB3"/>
<keyword evidence="4" id="KW-0813">Transport</keyword>
<dbReference type="GO" id="GO:1990621">
    <property type="term" value="C:ESCRT IV complex"/>
    <property type="evidence" value="ECO:0007669"/>
    <property type="project" value="EnsemblFungi"/>
</dbReference>
<name>G8JMB3_ERECY</name>
<keyword evidence="8" id="KW-0472">Membrane</keyword>
<keyword evidence="7" id="KW-0653">Protein transport</keyword>
<dbReference type="EMBL" id="CP002497">
    <property type="protein sequence ID" value="AET37322.1"/>
    <property type="molecule type" value="Genomic_DNA"/>
</dbReference>
<evidence type="ECO:0000256" key="3">
    <source>
        <dbReference type="ARBA" id="ARBA00007895"/>
    </source>
</evidence>
<feature type="domain" description="Vta1 C-terminal" evidence="11">
    <location>
        <begin position="210"/>
        <end position="247"/>
    </location>
</feature>
<organism evidence="12 13">
    <name type="scientific">Eremothecium cymbalariae (strain CBS 270.75 / DBVPG 7215 / KCTC 17166 / NRRL Y-17582)</name>
    <name type="common">Yeast</name>
    <dbReference type="NCBI Taxonomy" id="931890"/>
    <lineage>
        <taxon>Eukaryota</taxon>
        <taxon>Fungi</taxon>
        <taxon>Dikarya</taxon>
        <taxon>Ascomycota</taxon>
        <taxon>Saccharomycotina</taxon>
        <taxon>Saccharomycetes</taxon>
        <taxon>Saccharomycetales</taxon>
        <taxon>Saccharomycetaceae</taxon>
        <taxon>Eremothecium</taxon>
    </lineage>
</organism>
<feature type="region of interest" description="Disordered" evidence="9">
    <location>
        <begin position="163"/>
        <end position="202"/>
    </location>
</feature>
<evidence type="ECO:0000313" key="13">
    <source>
        <dbReference type="Proteomes" id="UP000006790"/>
    </source>
</evidence>
<dbReference type="OMA" id="YCKIYVL"/>
<keyword evidence="5" id="KW-0963">Cytoplasm</keyword>
<keyword evidence="13" id="KW-1185">Reference proteome</keyword>
<accession>G8JMB3</accession>
<dbReference type="GO" id="GO:0001671">
    <property type="term" value="F:ATPase activator activity"/>
    <property type="evidence" value="ECO:0007669"/>
    <property type="project" value="EnsemblFungi"/>
</dbReference>
<dbReference type="eggNOG" id="ENOG502RXP8">
    <property type="taxonomic scope" value="Eukaryota"/>
</dbReference>
<dbReference type="InterPro" id="IPR041212">
    <property type="entry name" value="Vta1_C"/>
</dbReference>
<dbReference type="STRING" id="931890.G8JMB3"/>
<sequence length="249" mass="27531">MGKSKNTAGIARLQRWCNDLERAMPIVAYYMKLYTVEKILSERGEQEVRSVAAQLLDQVELFKREAVGEAAVLALIEDQQKAKTVVLNFALKMHNGILEKLSLLGHTEDVRTGLWCSMDLLQCILHLWSHDEDVLSEQERAECQRRVKHVKYTLARGKPEAPLAPLAPEVADDQGPPVFVDEEQPMSSSPSSSPAAAAAAPNMQAVLDQEQKISQVQKLAKYAISALNYDDIPTAKAELQAALALLNTL</sequence>
<reference evidence="13" key="1">
    <citation type="journal article" date="2012" name="G3 (Bethesda)">
        <title>Pichia sorbitophila, an interspecies yeast hybrid reveals early steps of genome resolution following polyploidization.</title>
        <authorList>
            <person name="Leh Louis V."/>
            <person name="Despons L."/>
            <person name="Friedrich A."/>
            <person name="Martin T."/>
            <person name="Durrens P."/>
            <person name="Casaregola S."/>
            <person name="Neuveglise C."/>
            <person name="Fairhead C."/>
            <person name="Marck C."/>
            <person name="Cruz J.A."/>
            <person name="Straub M.L."/>
            <person name="Kugler V."/>
            <person name="Sacerdot C."/>
            <person name="Uzunov Z."/>
            <person name="Thierry A."/>
            <person name="Weiss S."/>
            <person name="Bleykasten C."/>
            <person name="De Montigny J."/>
            <person name="Jacques N."/>
            <person name="Jung P."/>
            <person name="Lemaire M."/>
            <person name="Mallet S."/>
            <person name="Morel G."/>
            <person name="Richard G.F."/>
            <person name="Sarkar A."/>
            <person name="Savel G."/>
            <person name="Schacherer J."/>
            <person name="Seret M.L."/>
            <person name="Talla E."/>
            <person name="Samson G."/>
            <person name="Jubin C."/>
            <person name="Poulain J."/>
            <person name="Vacherie B."/>
            <person name="Barbe V."/>
            <person name="Pelletier E."/>
            <person name="Sherman D.J."/>
            <person name="Westhof E."/>
            <person name="Weissenbach J."/>
            <person name="Baret P.V."/>
            <person name="Wincker P."/>
            <person name="Gaillardin C."/>
            <person name="Dujon B."/>
            <person name="Souciet J.L."/>
        </authorList>
    </citation>
    <scope>NUCLEOTIDE SEQUENCE [LARGE SCALE GENOMIC DNA]</scope>
    <source>
        <strain evidence="13">CBS 270.75 / DBVPG 7215 / KCTC 17166 / NRRL Y-17582</strain>
    </source>
</reference>
<evidence type="ECO:0000256" key="1">
    <source>
        <dbReference type="ARBA" id="ARBA00004481"/>
    </source>
</evidence>
<dbReference type="Gene3D" id="1.20.5.420">
    <property type="entry name" value="Immunoglobulin FC, subunit C"/>
    <property type="match status" value="1"/>
</dbReference>
<dbReference type="InterPro" id="IPR023175">
    <property type="entry name" value="Vta1/CALS_N_sf"/>
</dbReference>
<dbReference type="InParanoid" id="G8JMB3"/>
<evidence type="ECO:0000256" key="4">
    <source>
        <dbReference type="ARBA" id="ARBA00022448"/>
    </source>
</evidence>
<dbReference type="Pfam" id="PF04652">
    <property type="entry name" value="Vta1"/>
    <property type="match status" value="1"/>
</dbReference>
<keyword evidence="6" id="KW-0967">Endosome</keyword>
<proteinExistence type="inferred from homology"/>